<organism evidence="1 2">
    <name type="scientific">Symbiodinium microadriaticum</name>
    <name type="common">Dinoflagellate</name>
    <name type="synonym">Zooxanthella microadriatica</name>
    <dbReference type="NCBI Taxonomy" id="2951"/>
    <lineage>
        <taxon>Eukaryota</taxon>
        <taxon>Sar</taxon>
        <taxon>Alveolata</taxon>
        <taxon>Dinophyceae</taxon>
        <taxon>Suessiales</taxon>
        <taxon>Symbiodiniaceae</taxon>
        <taxon>Symbiodinium</taxon>
    </lineage>
</organism>
<keyword evidence="2" id="KW-1185">Reference proteome</keyword>
<evidence type="ECO:0000313" key="2">
    <source>
        <dbReference type="Proteomes" id="UP000186817"/>
    </source>
</evidence>
<proteinExistence type="predicted"/>
<protein>
    <submittedName>
        <fullName evidence="1">Uncharacterized protein</fullName>
    </submittedName>
</protein>
<comment type="caution">
    <text evidence="1">The sequence shown here is derived from an EMBL/GenBank/DDBJ whole genome shotgun (WGS) entry which is preliminary data.</text>
</comment>
<name>A0A1Q9F6Y9_SYMMI</name>
<dbReference type="OrthoDB" id="406463at2759"/>
<sequence length="423" mass="47375">MAFFVAYYDNPCRHWTTSPFTWEVAGSIILGKDPVPAWAPSEVVRLALAVRSSTAQPRPGAHGATGQPPVDHPSDGSRRRRSGRCHFKAAFLLKGSCTPFPQVLQLCVTGGCTLLQCTAGPSSFVEHARSSWFLRVLATRWQDWLALMQRFANHREGVGDHDINVGERIFSEWEWVNPLFARLRMLLSEAECRPDCGIEFEKCGNGCPLHLMNETLVPQKLSRNGPVSCEVSATMTRMDCGPEITRVWAGLDSYVTTVGETDRDRLVVEACDLADRMLSAQLLLADPLYRREWEKDHYPLLSVLMPGARAGGLSACRFDHPDELRMTIAEARRRWTNAGPGTGKNQMKLANYCNRQFTDHISTFEATDSNGSNRAVWTESTDSMDILRVPLNDPMCVPSPKILLCLNEAIEWDTHPRCPAQDW</sequence>
<dbReference type="EMBL" id="LSRX01000003">
    <property type="protein sequence ID" value="OLQ15443.1"/>
    <property type="molecule type" value="Genomic_DNA"/>
</dbReference>
<evidence type="ECO:0000313" key="1">
    <source>
        <dbReference type="EMBL" id="OLQ15443.1"/>
    </source>
</evidence>
<dbReference type="AlphaFoldDB" id="A0A1Q9F6Y9"/>
<accession>A0A1Q9F6Y9</accession>
<dbReference type="Proteomes" id="UP000186817">
    <property type="component" value="Unassembled WGS sequence"/>
</dbReference>
<reference evidence="1 2" key="1">
    <citation type="submission" date="2016-02" db="EMBL/GenBank/DDBJ databases">
        <title>Genome analysis of coral dinoflagellate symbionts highlights evolutionary adaptations to a symbiotic lifestyle.</title>
        <authorList>
            <person name="Aranda M."/>
            <person name="Li Y."/>
            <person name="Liew Y.J."/>
            <person name="Baumgarten S."/>
            <person name="Simakov O."/>
            <person name="Wilson M."/>
            <person name="Piel J."/>
            <person name="Ashoor H."/>
            <person name="Bougouffa S."/>
            <person name="Bajic V.B."/>
            <person name="Ryu T."/>
            <person name="Ravasi T."/>
            <person name="Bayer T."/>
            <person name="Micklem G."/>
            <person name="Kim H."/>
            <person name="Bhak J."/>
            <person name="Lajeunesse T.C."/>
            <person name="Voolstra C.R."/>
        </authorList>
    </citation>
    <scope>NUCLEOTIDE SEQUENCE [LARGE SCALE GENOMIC DNA]</scope>
    <source>
        <strain evidence="1 2">CCMP2467</strain>
    </source>
</reference>
<gene>
    <name evidence="1" type="ORF">AK812_SmicGene332</name>
</gene>